<protein>
    <recommendedName>
        <fullName evidence="7">Putative N-acetylmannosamine-6-phosphate 2-epimerase</fullName>
        <ecNumber evidence="7">5.1.3.9</ecNumber>
    </recommendedName>
    <alternativeName>
        <fullName evidence="7">ManNAc-6-P epimerase</fullName>
    </alternativeName>
</protein>
<dbReference type="GO" id="GO:0047465">
    <property type="term" value="F:N-acylglucosamine-6-phosphate 2-epimerase activity"/>
    <property type="evidence" value="ECO:0007669"/>
    <property type="project" value="UniProtKB-EC"/>
</dbReference>
<dbReference type="AlphaFoldDB" id="A0A839TQT3"/>
<dbReference type="InterPro" id="IPR007260">
    <property type="entry name" value="NanE"/>
</dbReference>
<dbReference type="EC" id="5.1.3.9" evidence="7"/>
<dbReference type="UniPathway" id="UPA00629">
    <property type="reaction ID" value="UER00682"/>
</dbReference>
<dbReference type="GO" id="GO:0006053">
    <property type="term" value="P:N-acetylmannosamine catabolic process"/>
    <property type="evidence" value="ECO:0007669"/>
    <property type="project" value="TreeGrafter"/>
</dbReference>
<proteinExistence type="inferred from homology"/>
<dbReference type="Gene3D" id="3.20.20.70">
    <property type="entry name" value="Aldolase class I"/>
    <property type="match status" value="1"/>
</dbReference>
<evidence type="ECO:0000256" key="1">
    <source>
        <dbReference type="ARBA" id="ARBA00000056"/>
    </source>
</evidence>
<keyword evidence="6 7" id="KW-0119">Carbohydrate metabolism</keyword>
<organism evidence="8 9">
    <name type="scientific">Paenibacillus rhizosphaerae</name>
    <dbReference type="NCBI Taxonomy" id="297318"/>
    <lineage>
        <taxon>Bacteria</taxon>
        <taxon>Bacillati</taxon>
        <taxon>Bacillota</taxon>
        <taxon>Bacilli</taxon>
        <taxon>Bacillales</taxon>
        <taxon>Paenibacillaceae</taxon>
        <taxon>Paenibacillus</taxon>
    </lineage>
</organism>
<dbReference type="GO" id="GO:0005829">
    <property type="term" value="C:cytosol"/>
    <property type="evidence" value="ECO:0007669"/>
    <property type="project" value="TreeGrafter"/>
</dbReference>
<sequence length="235" mass="24867">MDILEPILQSLRYCLIASCQALPDEPLHGAHIMARMAKAAEEGGASAIRANGADDVRAIKATVSIPVIGIIKREYAGSDVYITPTLKEVDELLEAGADMIAFDATGRKRPGGARLEDLIRQMNQAGVASMADVSTLDEAVHAASLGVSCVSTTLSGYTDYSPQLEGPDLKLVEEAAARLGIPLIAEGRIHEPYQVEEALKLGAHAVVVGGAISRPQQITRRFSNAARKAAQSLRA</sequence>
<comment type="function">
    <text evidence="2 7">Converts N-acetylmannosamine-6-phosphate (ManNAc-6-P) to N-acetylglucosamine-6-phosphate (GlcNAc-6-P).</text>
</comment>
<comment type="caution">
    <text evidence="8">The sequence shown here is derived from an EMBL/GenBank/DDBJ whole genome shotgun (WGS) entry which is preliminary data.</text>
</comment>
<comment type="catalytic activity">
    <reaction evidence="1 7">
        <text>an N-acyl-D-glucosamine 6-phosphate = an N-acyl-D-mannosamine 6-phosphate</text>
        <dbReference type="Rhea" id="RHEA:23932"/>
        <dbReference type="ChEBI" id="CHEBI:57599"/>
        <dbReference type="ChEBI" id="CHEBI:57666"/>
        <dbReference type="EC" id="5.1.3.9"/>
    </reaction>
</comment>
<dbReference type="CDD" id="cd04729">
    <property type="entry name" value="NanE"/>
    <property type="match status" value="1"/>
</dbReference>
<evidence type="ECO:0000256" key="6">
    <source>
        <dbReference type="ARBA" id="ARBA00023277"/>
    </source>
</evidence>
<keyword evidence="5 7" id="KW-0413">Isomerase</keyword>
<dbReference type="GO" id="GO:0019262">
    <property type="term" value="P:N-acetylneuraminate catabolic process"/>
    <property type="evidence" value="ECO:0007669"/>
    <property type="project" value="UniProtKB-UniRule"/>
</dbReference>
<evidence type="ECO:0000256" key="5">
    <source>
        <dbReference type="ARBA" id="ARBA00023235"/>
    </source>
</evidence>
<comment type="pathway">
    <text evidence="3 7">Amino-sugar metabolism; N-acetylneuraminate degradation; D-fructose 6-phosphate from N-acetylneuraminate: step 3/5.</text>
</comment>
<evidence type="ECO:0000256" key="4">
    <source>
        <dbReference type="ARBA" id="ARBA00007439"/>
    </source>
</evidence>
<dbReference type="InterPro" id="IPR011060">
    <property type="entry name" value="RibuloseP-bd_barrel"/>
</dbReference>
<name>A0A839TQT3_9BACL</name>
<evidence type="ECO:0000313" key="8">
    <source>
        <dbReference type="EMBL" id="MBB3127107.1"/>
    </source>
</evidence>
<dbReference type="NCBIfam" id="NF002231">
    <property type="entry name" value="PRK01130.1"/>
    <property type="match status" value="1"/>
</dbReference>
<accession>A0A839TQT3</accession>
<dbReference type="GO" id="GO:0005975">
    <property type="term" value="P:carbohydrate metabolic process"/>
    <property type="evidence" value="ECO:0007669"/>
    <property type="project" value="UniProtKB-UniRule"/>
</dbReference>
<evidence type="ECO:0000256" key="7">
    <source>
        <dbReference type="HAMAP-Rule" id="MF_01235"/>
    </source>
</evidence>
<dbReference type="PANTHER" id="PTHR36204">
    <property type="entry name" value="N-ACETYLMANNOSAMINE-6-PHOSPHATE 2-EPIMERASE-RELATED"/>
    <property type="match status" value="1"/>
</dbReference>
<evidence type="ECO:0000256" key="2">
    <source>
        <dbReference type="ARBA" id="ARBA00002147"/>
    </source>
</evidence>
<dbReference type="FunFam" id="3.20.20.70:FF:000035">
    <property type="entry name" value="Putative N-acetylmannosamine-6-phosphate 2-epimerase"/>
    <property type="match status" value="1"/>
</dbReference>
<dbReference type="InterPro" id="IPR013785">
    <property type="entry name" value="Aldolase_TIM"/>
</dbReference>
<comment type="similarity">
    <text evidence="4 7">Belongs to the NanE family.</text>
</comment>
<dbReference type="PANTHER" id="PTHR36204:SF1">
    <property type="entry name" value="N-ACETYLMANNOSAMINE-6-PHOSPHATE 2-EPIMERASE-RELATED"/>
    <property type="match status" value="1"/>
</dbReference>
<gene>
    <name evidence="7" type="primary">nanE</name>
    <name evidence="8" type="ORF">FHS19_001761</name>
</gene>
<dbReference type="EMBL" id="JACHXJ010000002">
    <property type="protein sequence ID" value="MBB3127107.1"/>
    <property type="molecule type" value="Genomic_DNA"/>
</dbReference>
<evidence type="ECO:0000313" key="9">
    <source>
        <dbReference type="Proteomes" id="UP000517523"/>
    </source>
</evidence>
<dbReference type="Pfam" id="PF04131">
    <property type="entry name" value="NanE"/>
    <property type="match status" value="1"/>
</dbReference>
<dbReference type="Proteomes" id="UP000517523">
    <property type="component" value="Unassembled WGS sequence"/>
</dbReference>
<dbReference type="HAMAP" id="MF_01235">
    <property type="entry name" value="ManNAc6P_epimer"/>
    <property type="match status" value="1"/>
</dbReference>
<reference evidence="8 9" key="1">
    <citation type="submission" date="2020-08" db="EMBL/GenBank/DDBJ databases">
        <title>Genomic Encyclopedia of Type Strains, Phase III (KMG-III): the genomes of soil and plant-associated and newly described type strains.</title>
        <authorList>
            <person name="Whitman W."/>
        </authorList>
    </citation>
    <scope>NUCLEOTIDE SEQUENCE [LARGE SCALE GENOMIC DNA]</scope>
    <source>
        <strain evidence="8 9">CECT 5831</strain>
    </source>
</reference>
<dbReference type="SUPFAM" id="SSF51366">
    <property type="entry name" value="Ribulose-phoshate binding barrel"/>
    <property type="match status" value="1"/>
</dbReference>
<evidence type="ECO:0000256" key="3">
    <source>
        <dbReference type="ARBA" id="ARBA00005081"/>
    </source>
</evidence>